<accession>A0ABW0P1M9</accession>
<sequence length="113" mass="12159">MSRALRYCGFFLASLTIATVALAQQNGRQGRVTLPAGAPGLTLAIAAEDKARLTRPSEPRRARTDCPTDSRDTPPKGGRTAQDETQAMGACNGDNTVARDRNGKVIRRICQIF</sequence>
<dbReference type="RefSeq" id="WP_377817221.1">
    <property type="nucleotide sequence ID" value="NZ_JBHSLU010000046.1"/>
</dbReference>
<name>A0ABW0P1M9_9HYPH</name>
<evidence type="ECO:0000313" key="4">
    <source>
        <dbReference type="Proteomes" id="UP001596060"/>
    </source>
</evidence>
<feature type="compositionally biased region" description="Basic and acidic residues" evidence="1">
    <location>
        <begin position="48"/>
        <end position="74"/>
    </location>
</feature>
<dbReference type="Proteomes" id="UP001596060">
    <property type="component" value="Unassembled WGS sequence"/>
</dbReference>
<evidence type="ECO:0000256" key="2">
    <source>
        <dbReference type="SAM" id="SignalP"/>
    </source>
</evidence>
<keyword evidence="2" id="KW-0732">Signal</keyword>
<keyword evidence="4" id="KW-1185">Reference proteome</keyword>
<comment type="caution">
    <text evidence="3">The sequence shown here is derived from an EMBL/GenBank/DDBJ whole genome shotgun (WGS) entry which is preliminary data.</text>
</comment>
<protein>
    <submittedName>
        <fullName evidence="3">Uncharacterized protein</fullName>
    </submittedName>
</protein>
<evidence type="ECO:0000313" key="3">
    <source>
        <dbReference type="EMBL" id="MFC5506611.1"/>
    </source>
</evidence>
<dbReference type="EMBL" id="JBHSLU010000046">
    <property type="protein sequence ID" value="MFC5506611.1"/>
    <property type="molecule type" value="Genomic_DNA"/>
</dbReference>
<reference evidence="4" key="1">
    <citation type="journal article" date="2019" name="Int. J. Syst. Evol. Microbiol.">
        <title>The Global Catalogue of Microorganisms (GCM) 10K type strain sequencing project: providing services to taxonomists for standard genome sequencing and annotation.</title>
        <authorList>
            <consortium name="The Broad Institute Genomics Platform"/>
            <consortium name="The Broad Institute Genome Sequencing Center for Infectious Disease"/>
            <person name="Wu L."/>
            <person name="Ma J."/>
        </authorList>
    </citation>
    <scope>NUCLEOTIDE SEQUENCE [LARGE SCALE GENOMIC DNA]</scope>
    <source>
        <strain evidence="4">CCUG 43117</strain>
    </source>
</reference>
<proteinExistence type="predicted"/>
<feature type="signal peptide" evidence="2">
    <location>
        <begin position="1"/>
        <end position="23"/>
    </location>
</feature>
<evidence type="ECO:0000256" key="1">
    <source>
        <dbReference type="SAM" id="MobiDB-lite"/>
    </source>
</evidence>
<gene>
    <name evidence="3" type="ORF">ACFPN9_15245</name>
</gene>
<feature type="chain" id="PRO_5046557143" evidence="2">
    <location>
        <begin position="24"/>
        <end position="113"/>
    </location>
</feature>
<feature type="region of interest" description="Disordered" evidence="1">
    <location>
        <begin position="48"/>
        <end position="95"/>
    </location>
</feature>
<organism evidence="3 4">
    <name type="scientific">Bosea massiliensis</name>
    <dbReference type="NCBI Taxonomy" id="151419"/>
    <lineage>
        <taxon>Bacteria</taxon>
        <taxon>Pseudomonadati</taxon>
        <taxon>Pseudomonadota</taxon>
        <taxon>Alphaproteobacteria</taxon>
        <taxon>Hyphomicrobiales</taxon>
        <taxon>Boseaceae</taxon>
        <taxon>Bosea</taxon>
    </lineage>
</organism>